<dbReference type="PANTHER" id="PTHR42850:SF2">
    <property type="entry name" value="BLL5683 PROTEIN"/>
    <property type="match status" value="1"/>
</dbReference>
<keyword evidence="5" id="KW-1185">Reference proteome</keyword>
<dbReference type="PIRSF" id="PIRSF000883">
    <property type="entry name" value="Pesterase_MJ0912"/>
    <property type="match status" value="1"/>
</dbReference>
<dbReference type="Proteomes" id="UP000569951">
    <property type="component" value="Unassembled WGS sequence"/>
</dbReference>
<dbReference type="GO" id="GO:0016791">
    <property type="term" value="F:phosphatase activity"/>
    <property type="evidence" value="ECO:0007669"/>
    <property type="project" value="TreeGrafter"/>
</dbReference>
<dbReference type="Pfam" id="PF12850">
    <property type="entry name" value="Metallophos_2"/>
    <property type="match status" value="1"/>
</dbReference>
<evidence type="ECO:0000259" key="3">
    <source>
        <dbReference type="Pfam" id="PF12850"/>
    </source>
</evidence>
<dbReference type="InterPro" id="IPR029052">
    <property type="entry name" value="Metallo-depent_PP-like"/>
</dbReference>
<evidence type="ECO:0000256" key="2">
    <source>
        <dbReference type="SAM" id="MobiDB-lite"/>
    </source>
</evidence>
<proteinExistence type="inferred from homology"/>
<dbReference type="AlphaFoldDB" id="A0A841I6P8"/>
<sequence>MKIAIFSDVHGNRFALEAVLADIREFKPGEILNLGDQIWGGADPAGAWRIQRDLGIRGVRGNTDERIAQMVENGDKAEQYRAWVLEQTGPEPVEALGALPLTLEAVGGEIVVAHGSLESAWEPLMFTERKKKGGYRPARPAELLERARAFPEAKVFVVGHTHQERFLEVEGRAFVNAGPVSRPKDGSAWARWIALERRDGAWSVTFRRVAYDVEAAARWAEAHAPHGPKEARHLRLGLEQE</sequence>
<dbReference type="InterPro" id="IPR050126">
    <property type="entry name" value="Ap4A_hydrolase"/>
</dbReference>
<evidence type="ECO:0000256" key="1">
    <source>
        <dbReference type="ARBA" id="ARBA00008950"/>
    </source>
</evidence>
<evidence type="ECO:0000313" key="4">
    <source>
        <dbReference type="EMBL" id="MBB6099505.1"/>
    </source>
</evidence>
<organism evidence="4 5">
    <name type="scientific">Deinobacterium chartae</name>
    <dbReference type="NCBI Taxonomy" id="521158"/>
    <lineage>
        <taxon>Bacteria</taxon>
        <taxon>Thermotogati</taxon>
        <taxon>Deinococcota</taxon>
        <taxon>Deinococci</taxon>
        <taxon>Deinococcales</taxon>
        <taxon>Deinococcaceae</taxon>
        <taxon>Deinobacterium</taxon>
    </lineage>
</organism>
<reference evidence="4 5" key="1">
    <citation type="submission" date="2020-08" db="EMBL/GenBank/DDBJ databases">
        <title>Genomic Encyclopedia of Type Strains, Phase IV (KMG-IV): sequencing the most valuable type-strain genomes for metagenomic binning, comparative biology and taxonomic classification.</title>
        <authorList>
            <person name="Goeker M."/>
        </authorList>
    </citation>
    <scope>NUCLEOTIDE SEQUENCE [LARGE SCALE GENOMIC DNA]</scope>
    <source>
        <strain evidence="4 5">DSM 21458</strain>
    </source>
</reference>
<dbReference type="PANTHER" id="PTHR42850">
    <property type="entry name" value="METALLOPHOSPHOESTERASE"/>
    <property type="match status" value="1"/>
</dbReference>
<feature type="domain" description="Calcineurin-like phosphoesterase" evidence="3">
    <location>
        <begin position="1"/>
        <end position="187"/>
    </location>
</feature>
<dbReference type="InterPro" id="IPR024654">
    <property type="entry name" value="Calcineurin-like_PHP_lpxH"/>
</dbReference>
<dbReference type="RefSeq" id="WP_183988255.1">
    <property type="nucleotide sequence ID" value="NZ_JACHHG010000012.1"/>
</dbReference>
<comment type="caution">
    <text evidence="4">The sequence shown here is derived from an EMBL/GenBank/DDBJ whole genome shotgun (WGS) entry which is preliminary data.</text>
</comment>
<comment type="similarity">
    <text evidence="1">Belongs to the metallophosphoesterase superfamily. YfcE family.</text>
</comment>
<feature type="region of interest" description="Disordered" evidence="2">
    <location>
        <begin position="222"/>
        <end position="241"/>
    </location>
</feature>
<accession>A0A841I6P8</accession>
<name>A0A841I6P8_9DEIO</name>
<dbReference type="SUPFAM" id="SSF56300">
    <property type="entry name" value="Metallo-dependent phosphatases"/>
    <property type="match status" value="1"/>
</dbReference>
<dbReference type="CDD" id="cd00838">
    <property type="entry name" value="MPP_superfamily"/>
    <property type="match status" value="1"/>
</dbReference>
<evidence type="ECO:0000313" key="5">
    <source>
        <dbReference type="Proteomes" id="UP000569951"/>
    </source>
</evidence>
<gene>
    <name evidence="4" type="ORF">HNR42_002955</name>
</gene>
<dbReference type="EMBL" id="JACHHG010000012">
    <property type="protein sequence ID" value="MBB6099505.1"/>
    <property type="molecule type" value="Genomic_DNA"/>
</dbReference>
<protein>
    <submittedName>
        <fullName evidence="4">Putative phosphodiesterase</fullName>
    </submittedName>
</protein>
<dbReference type="InterPro" id="IPR011152">
    <property type="entry name" value="Pesterase_MJ0912"/>
</dbReference>
<dbReference type="GO" id="GO:0005737">
    <property type="term" value="C:cytoplasm"/>
    <property type="evidence" value="ECO:0007669"/>
    <property type="project" value="TreeGrafter"/>
</dbReference>
<dbReference type="Gene3D" id="3.60.21.10">
    <property type="match status" value="1"/>
</dbReference>